<proteinExistence type="predicted"/>
<evidence type="ECO:0008006" key="3">
    <source>
        <dbReference type="Google" id="ProtNLM"/>
    </source>
</evidence>
<name>A0A1C3E437_9PLAN</name>
<dbReference type="Proteomes" id="UP000094828">
    <property type="component" value="Unassembled WGS sequence"/>
</dbReference>
<comment type="caution">
    <text evidence="1">The sequence shown here is derived from an EMBL/GenBank/DDBJ whole genome shotgun (WGS) entry which is preliminary data.</text>
</comment>
<evidence type="ECO:0000313" key="2">
    <source>
        <dbReference type="Proteomes" id="UP000094828"/>
    </source>
</evidence>
<dbReference type="RefSeq" id="WP_068853065.1">
    <property type="nucleotide sequence ID" value="NZ_LYDR01000158.1"/>
</dbReference>
<gene>
    <name evidence="1" type="ORF">A6X21_14165</name>
</gene>
<accession>A0A1C3E437</accession>
<protein>
    <recommendedName>
        <fullName evidence="3">Beta-galactosidase</fullName>
    </recommendedName>
</protein>
<sequence>MSSHRIALKGPWDYLWTSLTKNQQFQGSAKMPVEYTCLHGNEAGEVQYSRSFHYPRIQIQSPAQQDSTKAPAARFVFVEFSGMRGTGSVEFNSERIGTFDETREQYSFLLPQSPNIFSKLRVLISVNEELLTQKLPAGLFSPVYLRIEE</sequence>
<reference evidence="1 2" key="1">
    <citation type="submission" date="2016-05" db="EMBL/GenBank/DDBJ databases">
        <title>Genomic and physiological characterization of Planctopirus sp. isolated from fresh water lake.</title>
        <authorList>
            <person name="Subhash Y."/>
            <person name="Ramana C."/>
        </authorList>
    </citation>
    <scope>NUCLEOTIDE SEQUENCE [LARGE SCALE GENOMIC DNA]</scope>
    <source>
        <strain evidence="1 2">JC280</strain>
    </source>
</reference>
<keyword evidence="2" id="KW-1185">Reference proteome</keyword>
<organism evidence="1 2">
    <name type="scientific">Planctopirus hydrillae</name>
    <dbReference type="NCBI Taxonomy" id="1841610"/>
    <lineage>
        <taxon>Bacteria</taxon>
        <taxon>Pseudomonadati</taxon>
        <taxon>Planctomycetota</taxon>
        <taxon>Planctomycetia</taxon>
        <taxon>Planctomycetales</taxon>
        <taxon>Planctomycetaceae</taxon>
        <taxon>Planctopirus</taxon>
    </lineage>
</organism>
<dbReference type="AlphaFoldDB" id="A0A1C3E437"/>
<dbReference type="OrthoDB" id="285989at2"/>
<evidence type="ECO:0000313" key="1">
    <source>
        <dbReference type="EMBL" id="ODA28006.1"/>
    </source>
</evidence>
<dbReference type="EMBL" id="LYDR01000158">
    <property type="protein sequence ID" value="ODA28006.1"/>
    <property type="molecule type" value="Genomic_DNA"/>
</dbReference>